<dbReference type="RefSeq" id="WP_205497525.1">
    <property type="nucleotide sequence ID" value="NZ_JAFHAP010000022.1"/>
</dbReference>
<evidence type="ECO:0000313" key="3">
    <source>
        <dbReference type="Proteomes" id="UP001177120"/>
    </source>
</evidence>
<evidence type="ECO:0000256" key="1">
    <source>
        <dbReference type="SAM" id="MobiDB-lite"/>
    </source>
</evidence>
<comment type="caution">
    <text evidence="2">The sequence shown here is derived from an EMBL/GenBank/DDBJ whole genome shotgun (WGS) entry which is preliminary data.</text>
</comment>
<evidence type="ECO:0000313" key="2">
    <source>
        <dbReference type="EMBL" id="MBN2911044.1"/>
    </source>
</evidence>
<feature type="compositionally biased region" description="Pro residues" evidence="1">
    <location>
        <begin position="41"/>
        <end position="61"/>
    </location>
</feature>
<dbReference type="EMBL" id="JAFHAP010000022">
    <property type="protein sequence ID" value="MBN2911044.1"/>
    <property type="molecule type" value="Genomic_DNA"/>
</dbReference>
<accession>A0ABS2WNF4</accession>
<keyword evidence="3" id="KW-1185">Reference proteome</keyword>
<sequence>MFRISIHTINITTVSDAGSVNIGNTVNAVQKQQVTGVTQPGPQPQRPPAPEPTVPAPPTPGAPGGASAPPGTPSGAQPFSSGNGPGAVWARSSHPPALPHPVSGYRHPVVVVSPSV</sequence>
<dbReference type="Proteomes" id="UP001177120">
    <property type="component" value="Unassembled WGS sequence"/>
</dbReference>
<proteinExistence type="predicted"/>
<feature type="compositionally biased region" description="Low complexity" evidence="1">
    <location>
        <begin position="65"/>
        <end position="78"/>
    </location>
</feature>
<gene>
    <name evidence="2" type="ORF">JQC72_16245</name>
</gene>
<protein>
    <submittedName>
        <fullName evidence="2">Uncharacterized protein</fullName>
    </submittedName>
</protein>
<organism evidence="2 3">
    <name type="scientific">Polycladomyces zharkentensis</name>
    <dbReference type="NCBI Taxonomy" id="2807616"/>
    <lineage>
        <taxon>Bacteria</taxon>
        <taxon>Bacillati</taxon>
        <taxon>Bacillota</taxon>
        <taxon>Bacilli</taxon>
        <taxon>Bacillales</taxon>
        <taxon>Thermoactinomycetaceae</taxon>
        <taxon>Polycladomyces</taxon>
    </lineage>
</organism>
<name>A0ABS2WNF4_9BACL</name>
<feature type="region of interest" description="Disordered" evidence="1">
    <location>
        <begin position="31"/>
        <end position="116"/>
    </location>
</feature>
<reference evidence="2" key="1">
    <citation type="journal article" date="2024" name="Int. J. Syst. Evol. Microbiol.">
        <title>Polycladomyces zharkentensis sp. nov., a novel thermophilic cellulose- and starch-degrading member of the Bacillota from a geothermal aquifer in Kazakhstan.</title>
        <authorList>
            <person name="Mashzhan A."/>
            <person name="Kistaubayeva A."/>
            <person name="Javier-Lopez R."/>
            <person name="Bissenova U."/>
            <person name="Bissenbay A."/>
            <person name="Birkeland N.K."/>
        </authorList>
    </citation>
    <scope>NUCLEOTIDE SEQUENCE</scope>
    <source>
        <strain evidence="2">ZKZ2T</strain>
    </source>
</reference>